<dbReference type="InterPro" id="IPR023408">
    <property type="entry name" value="MscS_beta-dom_sf"/>
</dbReference>
<feature type="transmembrane region" description="Helical" evidence="7">
    <location>
        <begin position="95"/>
        <end position="113"/>
    </location>
</feature>
<sequence length="485" mass="54624">MTASLQKLFSSFSNVFNIPLEIGGSRITLGNIINLILALIIVIFICRVLKDFLRNRLLPKLGIDEGNREAISTIISYSLGTLGFIAVLQSTGFNIASIAVIIGGLGVGIGFGLQDLTKNFVSGLTLLLEQKIKVGDFVEFDGLSGYVKMISLRSMVIRTREGGDIVVPNSNIIENRVLNWTYDGFLVGRIHLPVGVAYNSDPVLVTESLLQAAYMEPTVLQDPAPRVNFIGFGDNALNFELRVWIEPIDKAPDISSSINFLIEYCLRQQGIQIPFPQRDLWLRNPEVLFAGRQRRNVEQKYPQLTKDSNAIKSQKTLFVRDLLKQVIYFQNFTDIELRQLIEVGYRQRLHESEILFHEGNPGDAFYIVLSGAVEVFVEKIDKHLATLPAGNFFGELSLMLGIPRTASVRALEETILFVINDKGFKRILQEQPELSEVIIHELGKHQKELGERQKQLRAMGLVDRSEDDKNPVVWVRNRLKKLFSV</sequence>
<dbReference type="Gene3D" id="2.60.120.10">
    <property type="entry name" value="Jelly Rolls"/>
    <property type="match status" value="1"/>
</dbReference>
<dbReference type="InterPro" id="IPR010920">
    <property type="entry name" value="LSM_dom_sf"/>
</dbReference>
<keyword evidence="5 7" id="KW-1133">Transmembrane helix</keyword>
<feature type="transmembrane region" description="Helical" evidence="7">
    <location>
        <begin position="29"/>
        <end position="49"/>
    </location>
</feature>
<evidence type="ECO:0000256" key="7">
    <source>
        <dbReference type="SAM" id="Phobius"/>
    </source>
</evidence>
<comment type="similarity">
    <text evidence="2">Belongs to the MscS (TC 1.A.23) family.</text>
</comment>
<dbReference type="InterPro" id="IPR011066">
    <property type="entry name" value="MscS_channel_C_sf"/>
</dbReference>
<evidence type="ECO:0000313" key="10">
    <source>
        <dbReference type="Proteomes" id="UP000654482"/>
    </source>
</evidence>
<dbReference type="InterPro" id="IPR049142">
    <property type="entry name" value="MS_channel_1st"/>
</dbReference>
<dbReference type="InterPro" id="IPR011014">
    <property type="entry name" value="MscS_channel_TM-2"/>
</dbReference>
<evidence type="ECO:0000313" key="9">
    <source>
        <dbReference type="EMBL" id="MBE9117108.1"/>
    </source>
</evidence>
<evidence type="ECO:0000256" key="1">
    <source>
        <dbReference type="ARBA" id="ARBA00004651"/>
    </source>
</evidence>
<dbReference type="InterPro" id="IPR006685">
    <property type="entry name" value="MscS_channel_2nd"/>
</dbReference>
<dbReference type="PANTHER" id="PTHR30347">
    <property type="entry name" value="POTASSIUM CHANNEL RELATED"/>
    <property type="match status" value="1"/>
</dbReference>
<dbReference type="InterPro" id="IPR049278">
    <property type="entry name" value="MS_channel_C"/>
</dbReference>
<evidence type="ECO:0000256" key="5">
    <source>
        <dbReference type="ARBA" id="ARBA00022989"/>
    </source>
</evidence>
<comment type="subcellular location">
    <subcellularLocation>
        <location evidence="1">Cell membrane</location>
        <topology evidence="1">Multi-pass membrane protein</topology>
    </subcellularLocation>
</comment>
<dbReference type="InterPro" id="IPR000595">
    <property type="entry name" value="cNMP-bd_dom"/>
</dbReference>
<evidence type="ECO:0000256" key="3">
    <source>
        <dbReference type="ARBA" id="ARBA00022475"/>
    </source>
</evidence>
<dbReference type="SUPFAM" id="SSF51206">
    <property type="entry name" value="cAMP-binding domain-like"/>
    <property type="match status" value="1"/>
</dbReference>
<evidence type="ECO:0000259" key="8">
    <source>
        <dbReference type="PROSITE" id="PS50042"/>
    </source>
</evidence>
<dbReference type="GO" id="GO:0055085">
    <property type="term" value="P:transmembrane transport"/>
    <property type="evidence" value="ECO:0007669"/>
    <property type="project" value="InterPro"/>
</dbReference>
<evidence type="ECO:0000256" key="4">
    <source>
        <dbReference type="ARBA" id="ARBA00022692"/>
    </source>
</evidence>
<dbReference type="AlphaFoldDB" id="A0A8J7DZ58"/>
<keyword evidence="4 7" id="KW-0812">Transmembrane</keyword>
<dbReference type="InterPro" id="IPR018490">
    <property type="entry name" value="cNMP-bd_dom_sf"/>
</dbReference>
<organism evidence="9 10">
    <name type="scientific">Lusitaniella coriacea LEGE 07157</name>
    <dbReference type="NCBI Taxonomy" id="945747"/>
    <lineage>
        <taxon>Bacteria</taxon>
        <taxon>Bacillati</taxon>
        <taxon>Cyanobacteriota</taxon>
        <taxon>Cyanophyceae</taxon>
        <taxon>Spirulinales</taxon>
        <taxon>Lusitaniellaceae</taxon>
        <taxon>Lusitaniella</taxon>
    </lineage>
</organism>
<dbReference type="Pfam" id="PF21082">
    <property type="entry name" value="MS_channel_3rd"/>
    <property type="match status" value="1"/>
</dbReference>
<dbReference type="SUPFAM" id="SSF82689">
    <property type="entry name" value="Mechanosensitive channel protein MscS (YggB), C-terminal domain"/>
    <property type="match status" value="1"/>
</dbReference>
<dbReference type="PROSITE" id="PS00889">
    <property type="entry name" value="CNMP_BINDING_2"/>
    <property type="match status" value="1"/>
</dbReference>
<dbReference type="Gene3D" id="2.30.30.60">
    <property type="match status" value="1"/>
</dbReference>
<dbReference type="RefSeq" id="WP_194030196.1">
    <property type="nucleotide sequence ID" value="NZ_JADEWZ010000020.1"/>
</dbReference>
<dbReference type="CDD" id="cd00038">
    <property type="entry name" value="CAP_ED"/>
    <property type="match status" value="1"/>
</dbReference>
<proteinExistence type="inferred from homology"/>
<name>A0A8J7DZ58_9CYAN</name>
<feature type="transmembrane region" description="Helical" evidence="7">
    <location>
        <begin position="70"/>
        <end position="89"/>
    </location>
</feature>
<dbReference type="EMBL" id="JADEWZ010000020">
    <property type="protein sequence ID" value="MBE9117108.1"/>
    <property type="molecule type" value="Genomic_DNA"/>
</dbReference>
<dbReference type="Gene3D" id="3.30.70.100">
    <property type="match status" value="1"/>
</dbReference>
<dbReference type="Pfam" id="PF21088">
    <property type="entry name" value="MS_channel_1st"/>
    <property type="match status" value="1"/>
</dbReference>
<dbReference type="SUPFAM" id="SSF50182">
    <property type="entry name" value="Sm-like ribonucleoproteins"/>
    <property type="match status" value="1"/>
</dbReference>
<comment type="caution">
    <text evidence="9">The sequence shown here is derived from an EMBL/GenBank/DDBJ whole genome shotgun (WGS) entry which is preliminary data.</text>
</comment>
<dbReference type="PANTHER" id="PTHR30347:SF1">
    <property type="entry name" value="MECHANOSENSITIVE CHANNEL MSCK"/>
    <property type="match status" value="1"/>
</dbReference>
<dbReference type="Pfam" id="PF00027">
    <property type="entry name" value="cNMP_binding"/>
    <property type="match status" value="1"/>
</dbReference>
<accession>A0A8J7DZ58</accession>
<protein>
    <submittedName>
        <fullName evidence="9">Mechanosensitive ion channel</fullName>
    </submittedName>
</protein>
<dbReference type="Proteomes" id="UP000654482">
    <property type="component" value="Unassembled WGS sequence"/>
</dbReference>
<evidence type="ECO:0000256" key="6">
    <source>
        <dbReference type="ARBA" id="ARBA00023136"/>
    </source>
</evidence>
<dbReference type="InterPro" id="IPR018488">
    <property type="entry name" value="cNMP-bd_CS"/>
</dbReference>
<keyword evidence="3" id="KW-1003">Cell membrane</keyword>
<dbReference type="SMART" id="SM00100">
    <property type="entry name" value="cNMP"/>
    <property type="match status" value="1"/>
</dbReference>
<dbReference type="InterPro" id="IPR052702">
    <property type="entry name" value="MscS-like_channel"/>
</dbReference>
<dbReference type="InterPro" id="IPR014710">
    <property type="entry name" value="RmlC-like_jellyroll"/>
</dbReference>
<dbReference type="GO" id="GO:0005886">
    <property type="term" value="C:plasma membrane"/>
    <property type="evidence" value="ECO:0007669"/>
    <property type="project" value="UniProtKB-SubCell"/>
</dbReference>
<gene>
    <name evidence="9" type="ORF">IQ249_14495</name>
</gene>
<evidence type="ECO:0000256" key="2">
    <source>
        <dbReference type="ARBA" id="ARBA00008017"/>
    </source>
</evidence>
<dbReference type="PRINTS" id="PR00103">
    <property type="entry name" value="CAMPKINASE"/>
</dbReference>
<dbReference type="PROSITE" id="PS50042">
    <property type="entry name" value="CNMP_BINDING_3"/>
    <property type="match status" value="1"/>
</dbReference>
<keyword evidence="10" id="KW-1185">Reference proteome</keyword>
<reference evidence="9" key="1">
    <citation type="submission" date="2020-10" db="EMBL/GenBank/DDBJ databases">
        <authorList>
            <person name="Castelo-Branco R."/>
            <person name="Eusebio N."/>
            <person name="Adriana R."/>
            <person name="Vieira A."/>
            <person name="Brugerolle De Fraissinette N."/>
            <person name="Rezende De Castro R."/>
            <person name="Schneider M.P."/>
            <person name="Vasconcelos V."/>
            <person name="Leao P.N."/>
        </authorList>
    </citation>
    <scope>NUCLEOTIDE SEQUENCE</scope>
    <source>
        <strain evidence="9">LEGE 07157</strain>
    </source>
</reference>
<keyword evidence="6 7" id="KW-0472">Membrane</keyword>
<dbReference type="Pfam" id="PF00924">
    <property type="entry name" value="MS_channel_2nd"/>
    <property type="match status" value="1"/>
</dbReference>
<dbReference type="Gene3D" id="1.10.287.1260">
    <property type="match status" value="1"/>
</dbReference>
<dbReference type="SUPFAM" id="SSF82861">
    <property type="entry name" value="Mechanosensitive channel protein MscS (YggB), transmembrane region"/>
    <property type="match status" value="1"/>
</dbReference>
<feature type="domain" description="Cyclic nucleotide-binding" evidence="8">
    <location>
        <begin position="328"/>
        <end position="445"/>
    </location>
</feature>